<evidence type="ECO:0000256" key="6">
    <source>
        <dbReference type="ARBA" id="ARBA00033409"/>
    </source>
</evidence>
<keyword evidence="4" id="KW-0233">DNA recombination</keyword>
<evidence type="ECO:0000259" key="8">
    <source>
        <dbReference type="Pfam" id="PF11967"/>
    </source>
</evidence>
<accession>A0A5B8RAQ7</accession>
<dbReference type="AlphaFoldDB" id="A0A5B8RAQ7"/>
<dbReference type="EMBL" id="MN079086">
    <property type="protein sequence ID" value="QEA04594.1"/>
    <property type="molecule type" value="Genomic_DNA"/>
</dbReference>
<keyword evidence="5" id="KW-0234">DNA repair</keyword>
<feature type="region of interest" description="Disordered" evidence="7">
    <location>
        <begin position="237"/>
        <end position="256"/>
    </location>
</feature>
<protein>
    <recommendedName>
        <fullName evidence="2">DNA repair protein RecO</fullName>
    </recommendedName>
    <alternativeName>
        <fullName evidence="6">Recombination protein O</fullName>
    </alternativeName>
</protein>
<dbReference type="Pfam" id="PF02565">
    <property type="entry name" value="RecO_C"/>
    <property type="match status" value="1"/>
</dbReference>
<reference evidence="9" key="1">
    <citation type="submission" date="2019-06" db="EMBL/GenBank/DDBJ databases">
        <authorList>
            <person name="Murdoch R.W."/>
            <person name="Fathepure B."/>
        </authorList>
    </citation>
    <scope>NUCLEOTIDE SEQUENCE</scope>
</reference>
<gene>
    <name evidence="9" type="primary">recO</name>
    <name evidence="9" type="ORF">KBTEX_00902</name>
</gene>
<dbReference type="GO" id="GO:0006310">
    <property type="term" value="P:DNA recombination"/>
    <property type="evidence" value="ECO:0007669"/>
    <property type="project" value="UniProtKB-KW"/>
</dbReference>
<dbReference type="GO" id="GO:0006302">
    <property type="term" value="P:double-strand break repair"/>
    <property type="evidence" value="ECO:0007669"/>
    <property type="project" value="TreeGrafter"/>
</dbReference>
<evidence type="ECO:0000256" key="5">
    <source>
        <dbReference type="ARBA" id="ARBA00023204"/>
    </source>
</evidence>
<sequence>MGEQRRVSLAPAYILHRRPYRDTSLLLECFTRDHGRVGLVARGARRARSRLPGTLQAFQPLSLSWQGRGDLATLVDAELAGTPARLAGTRLISGLYANELLVRTTRRQDPHPELFGHYTRLVTALALEAGAEGVLLRLFERDLLTSLGYGLPLGHDAGGAPVQPGIAYRYDPDTGFHPLAGGAAGRGIDGAVLLGLAAGETGAAGSRAARELMRAALAPHLGERPLYSRGLYRQQLRAADARGGPSDTGEDDSACQ</sequence>
<proteinExistence type="inferred from homology"/>
<organism evidence="9">
    <name type="scientific">uncultured organism</name>
    <dbReference type="NCBI Taxonomy" id="155900"/>
    <lineage>
        <taxon>unclassified sequences</taxon>
        <taxon>environmental samples</taxon>
    </lineage>
</organism>
<evidence type="ECO:0000256" key="7">
    <source>
        <dbReference type="SAM" id="MobiDB-lite"/>
    </source>
</evidence>
<dbReference type="InterPro" id="IPR012340">
    <property type="entry name" value="NA-bd_OB-fold"/>
</dbReference>
<dbReference type="NCBIfam" id="TIGR00613">
    <property type="entry name" value="reco"/>
    <property type="match status" value="1"/>
</dbReference>
<evidence type="ECO:0000256" key="4">
    <source>
        <dbReference type="ARBA" id="ARBA00023172"/>
    </source>
</evidence>
<keyword evidence="3" id="KW-0227">DNA damage</keyword>
<dbReference type="Pfam" id="PF11967">
    <property type="entry name" value="RecO_N"/>
    <property type="match status" value="1"/>
</dbReference>
<evidence type="ECO:0000256" key="1">
    <source>
        <dbReference type="ARBA" id="ARBA00007452"/>
    </source>
</evidence>
<dbReference type="InterPro" id="IPR003717">
    <property type="entry name" value="RecO"/>
</dbReference>
<dbReference type="PANTHER" id="PTHR33991:SF1">
    <property type="entry name" value="DNA REPAIR PROTEIN RECO"/>
    <property type="match status" value="1"/>
</dbReference>
<evidence type="ECO:0000313" key="9">
    <source>
        <dbReference type="EMBL" id="QEA04594.1"/>
    </source>
</evidence>
<dbReference type="HAMAP" id="MF_00201">
    <property type="entry name" value="RecO"/>
    <property type="match status" value="1"/>
</dbReference>
<dbReference type="InterPro" id="IPR022572">
    <property type="entry name" value="DNA_rep/recomb_RecO_N"/>
</dbReference>
<dbReference type="Gene3D" id="1.20.1440.120">
    <property type="entry name" value="Recombination protein O, C-terminal domain"/>
    <property type="match status" value="1"/>
</dbReference>
<dbReference type="PANTHER" id="PTHR33991">
    <property type="entry name" value="DNA REPAIR PROTEIN RECO"/>
    <property type="match status" value="1"/>
</dbReference>
<evidence type="ECO:0000256" key="2">
    <source>
        <dbReference type="ARBA" id="ARBA00021310"/>
    </source>
</evidence>
<feature type="domain" description="DNA replication/recombination mediator RecO N-terminal" evidence="8">
    <location>
        <begin position="11"/>
        <end position="80"/>
    </location>
</feature>
<dbReference type="InterPro" id="IPR042242">
    <property type="entry name" value="RecO_C"/>
</dbReference>
<dbReference type="Gene3D" id="2.40.50.140">
    <property type="entry name" value="Nucleic acid-binding proteins"/>
    <property type="match status" value="1"/>
</dbReference>
<name>A0A5B8RAQ7_9ZZZZ</name>
<comment type="similarity">
    <text evidence="1">Belongs to the RecO family.</text>
</comment>
<dbReference type="SUPFAM" id="SSF50249">
    <property type="entry name" value="Nucleic acid-binding proteins"/>
    <property type="match status" value="1"/>
</dbReference>
<evidence type="ECO:0000256" key="3">
    <source>
        <dbReference type="ARBA" id="ARBA00022763"/>
    </source>
</evidence>